<dbReference type="Proteomes" id="UP000765509">
    <property type="component" value="Unassembled WGS sequence"/>
</dbReference>
<evidence type="ECO:0000256" key="1">
    <source>
        <dbReference type="SAM" id="MobiDB-lite"/>
    </source>
</evidence>
<feature type="compositionally biased region" description="Polar residues" evidence="1">
    <location>
        <begin position="157"/>
        <end position="176"/>
    </location>
</feature>
<comment type="caution">
    <text evidence="3">The sequence shown here is derived from an EMBL/GenBank/DDBJ whole genome shotgun (WGS) entry which is preliminary data.</text>
</comment>
<protein>
    <recommendedName>
        <fullName evidence="2">Retroviral polymerase SH3-like domain-containing protein</fullName>
    </recommendedName>
</protein>
<reference evidence="3" key="1">
    <citation type="submission" date="2021-03" db="EMBL/GenBank/DDBJ databases">
        <title>Draft genome sequence of rust myrtle Austropuccinia psidii MF-1, a brazilian biotype.</title>
        <authorList>
            <person name="Quecine M.C."/>
            <person name="Pachon D.M.R."/>
            <person name="Bonatelli M.L."/>
            <person name="Correr F.H."/>
            <person name="Franceschini L.M."/>
            <person name="Leite T.F."/>
            <person name="Margarido G.R.A."/>
            <person name="Almeida C.A."/>
            <person name="Ferrarezi J.A."/>
            <person name="Labate C.A."/>
        </authorList>
    </citation>
    <scope>NUCLEOTIDE SEQUENCE</scope>
    <source>
        <strain evidence="3">MF-1</strain>
    </source>
</reference>
<organism evidence="3 4">
    <name type="scientific">Austropuccinia psidii MF-1</name>
    <dbReference type="NCBI Taxonomy" id="1389203"/>
    <lineage>
        <taxon>Eukaryota</taxon>
        <taxon>Fungi</taxon>
        <taxon>Dikarya</taxon>
        <taxon>Basidiomycota</taxon>
        <taxon>Pucciniomycotina</taxon>
        <taxon>Pucciniomycetes</taxon>
        <taxon>Pucciniales</taxon>
        <taxon>Sphaerophragmiaceae</taxon>
        <taxon>Austropuccinia</taxon>
    </lineage>
</organism>
<evidence type="ECO:0000259" key="2">
    <source>
        <dbReference type="Pfam" id="PF25597"/>
    </source>
</evidence>
<dbReference type="Pfam" id="PF25597">
    <property type="entry name" value="SH3_retrovirus"/>
    <property type="match status" value="1"/>
</dbReference>
<proteinExistence type="predicted"/>
<dbReference type="OrthoDB" id="2640446at2759"/>
<feature type="region of interest" description="Disordered" evidence="1">
    <location>
        <begin position="80"/>
        <end position="134"/>
    </location>
</feature>
<name>A0A9Q3CQK7_9BASI</name>
<evidence type="ECO:0000313" key="3">
    <source>
        <dbReference type="EMBL" id="MBW0489466.1"/>
    </source>
</evidence>
<evidence type="ECO:0000313" key="4">
    <source>
        <dbReference type="Proteomes" id="UP000765509"/>
    </source>
</evidence>
<dbReference type="InterPro" id="IPR057670">
    <property type="entry name" value="SH3_retrovirus"/>
</dbReference>
<feature type="domain" description="Retroviral polymerase SH3-like" evidence="2">
    <location>
        <begin position="31"/>
        <end position="88"/>
    </location>
</feature>
<sequence>MIPTASRNNLSPYYPWKNVLPKIKRLQTFECKVVFSEPKHQQKWKLAPPGEVGILLGYDNENSAYRILKSCNKKVYKSRHSEEFYESNEGENLEEDTIPEEEENNSADRTVLAEEETSAPEPKRSRVTGPRHPTLICSDISKENILPYCRRPAAHFTHTNDPKSFNQAVKSSDSKL</sequence>
<accession>A0A9Q3CQK7</accession>
<feature type="region of interest" description="Disordered" evidence="1">
    <location>
        <begin position="156"/>
        <end position="176"/>
    </location>
</feature>
<dbReference type="AlphaFoldDB" id="A0A9Q3CQK7"/>
<gene>
    <name evidence="3" type="ORF">O181_029181</name>
</gene>
<dbReference type="EMBL" id="AVOT02010089">
    <property type="protein sequence ID" value="MBW0489466.1"/>
    <property type="molecule type" value="Genomic_DNA"/>
</dbReference>
<keyword evidence="4" id="KW-1185">Reference proteome</keyword>
<feature type="compositionally biased region" description="Acidic residues" evidence="1">
    <location>
        <begin position="84"/>
        <end position="105"/>
    </location>
</feature>